<dbReference type="CDD" id="cd00170">
    <property type="entry name" value="SEC14"/>
    <property type="match status" value="1"/>
</dbReference>
<sequence>MKDRPRPSIPITSAKYLVDLSTFTMKQGWDIKNYTSDIGQLFMMGYPEIIGRLFVLNAPLYFGWMWGIMRKWLDPGTVGKVVVVPASEMMPKPTKYIDTESIPSRFGGEFAWEHGTPLDLDVRIQSGLEWKEEGKLPPGPMKWVLDESGRKTAVVVGSIEGVARTTMIAQVKLEDEAIRVGTAEKNIRMTGLERTRDVAIATLPFRDDNNGDN</sequence>
<dbReference type="AlphaFoldDB" id="A0A9W9J3W0"/>
<dbReference type="GeneID" id="83183480"/>
<dbReference type="EMBL" id="JAPQKR010000016">
    <property type="protein sequence ID" value="KAJ5190138.1"/>
    <property type="molecule type" value="Genomic_DNA"/>
</dbReference>
<name>A0A9W9J3W0_9EURO</name>
<reference evidence="2" key="1">
    <citation type="submission" date="2022-12" db="EMBL/GenBank/DDBJ databases">
        <authorList>
            <person name="Petersen C."/>
        </authorList>
    </citation>
    <scope>NUCLEOTIDE SEQUENCE</scope>
    <source>
        <strain evidence="2">IBT 15544</strain>
    </source>
</reference>
<dbReference type="PANTHER" id="PTHR45657">
    <property type="entry name" value="CRAL-TRIO DOMAIN-CONTAINING PROTEIN YKL091C-RELATED"/>
    <property type="match status" value="1"/>
</dbReference>
<reference evidence="2" key="2">
    <citation type="journal article" date="2023" name="IMA Fungus">
        <title>Comparative genomic study of the Penicillium genus elucidates a diverse pangenome and 15 lateral gene transfer events.</title>
        <authorList>
            <person name="Petersen C."/>
            <person name="Sorensen T."/>
            <person name="Nielsen M.R."/>
            <person name="Sondergaard T.E."/>
            <person name="Sorensen J.L."/>
            <person name="Fitzpatrick D.A."/>
            <person name="Frisvad J.C."/>
            <person name="Nielsen K.L."/>
        </authorList>
    </citation>
    <scope>NUCLEOTIDE SEQUENCE</scope>
    <source>
        <strain evidence="2">IBT 15544</strain>
    </source>
</reference>
<organism evidence="2 3">
    <name type="scientific">Penicillium cinerascens</name>
    <dbReference type="NCBI Taxonomy" id="70096"/>
    <lineage>
        <taxon>Eukaryota</taxon>
        <taxon>Fungi</taxon>
        <taxon>Dikarya</taxon>
        <taxon>Ascomycota</taxon>
        <taxon>Pezizomycotina</taxon>
        <taxon>Eurotiomycetes</taxon>
        <taxon>Eurotiomycetidae</taxon>
        <taxon>Eurotiales</taxon>
        <taxon>Aspergillaceae</taxon>
        <taxon>Penicillium</taxon>
    </lineage>
</organism>
<comment type="caution">
    <text evidence="2">The sequence shown here is derived from an EMBL/GenBank/DDBJ whole genome shotgun (WGS) entry which is preliminary data.</text>
</comment>
<dbReference type="InterPro" id="IPR001251">
    <property type="entry name" value="CRAL-TRIO_dom"/>
</dbReference>
<dbReference type="Gene3D" id="3.40.525.10">
    <property type="entry name" value="CRAL-TRIO lipid binding domain"/>
    <property type="match status" value="1"/>
</dbReference>
<gene>
    <name evidence="2" type="ORF">N7498_009123</name>
</gene>
<keyword evidence="3" id="KW-1185">Reference proteome</keyword>
<accession>A0A9W9J3W0</accession>
<dbReference type="OrthoDB" id="30289at2759"/>
<dbReference type="InterPro" id="IPR051026">
    <property type="entry name" value="PI/PC_transfer"/>
</dbReference>
<dbReference type="Proteomes" id="UP001150904">
    <property type="component" value="Unassembled WGS sequence"/>
</dbReference>
<dbReference type="RefSeq" id="XP_058303078.1">
    <property type="nucleotide sequence ID" value="XM_058456179.1"/>
</dbReference>
<evidence type="ECO:0000313" key="2">
    <source>
        <dbReference type="EMBL" id="KAJ5190138.1"/>
    </source>
</evidence>
<evidence type="ECO:0000313" key="3">
    <source>
        <dbReference type="Proteomes" id="UP001150904"/>
    </source>
</evidence>
<feature type="domain" description="CRAL-TRIO" evidence="1">
    <location>
        <begin position="1"/>
        <end position="114"/>
    </location>
</feature>
<dbReference type="SUPFAM" id="SSF52087">
    <property type="entry name" value="CRAL/TRIO domain"/>
    <property type="match status" value="1"/>
</dbReference>
<evidence type="ECO:0000259" key="1">
    <source>
        <dbReference type="PROSITE" id="PS50191"/>
    </source>
</evidence>
<protein>
    <submittedName>
        <fullName evidence="2">SEC14 cytosolic factor</fullName>
    </submittedName>
</protein>
<dbReference type="PROSITE" id="PS50191">
    <property type="entry name" value="CRAL_TRIO"/>
    <property type="match status" value="1"/>
</dbReference>
<dbReference type="InterPro" id="IPR036865">
    <property type="entry name" value="CRAL-TRIO_dom_sf"/>
</dbReference>
<proteinExistence type="predicted"/>
<dbReference type="Pfam" id="PF00650">
    <property type="entry name" value="CRAL_TRIO"/>
    <property type="match status" value="1"/>
</dbReference>
<dbReference type="PANTHER" id="PTHR45657:SF20">
    <property type="entry name" value="CRAL_TRIO DOMAIN PROTEIN (AFU_ORTHOLOGUE AFUA_5G00680)"/>
    <property type="match status" value="1"/>
</dbReference>